<evidence type="ECO:0000313" key="2">
    <source>
        <dbReference type="EMBL" id="KAH3829800.1"/>
    </source>
</evidence>
<accession>A0A9D4H943</accession>
<dbReference type="PANTHER" id="PTHR31640:SF1">
    <property type="entry name" value="BRIDGE-LIKE LIPID TRANSFER PROTEIN FAMILY MEMBER 1"/>
    <property type="match status" value="1"/>
</dbReference>
<gene>
    <name evidence="2" type="ORF">DPMN_103029</name>
</gene>
<feature type="chain" id="PRO_5039042642" evidence="1">
    <location>
        <begin position="16"/>
        <end position="69"/>
    </location>
</feature>
<dbReference type="EMBL" id="JAIWYP010000004">
    <property type="protein sequence ID" value="KAH3829800.1"/>
    <property type="molecule type" value="Genomic_DNA"/>
</dbReference>
<keyword evidence="1" id="KW-0732">Signal</keyword>
<evidence type="ECO:0000256" key="1">
    <source>
        <dbReference type="SAM" id="SignalP"/>
    </source>
</evidence>
<reference evidence="2" key="1">
    <citation type="journal article" date="2019" name="bioRxiv">
        <title>The Genome of the Zebra Mussel, Dreissena polymorpha: A Resource for Invasive Species Research.</title>
        <authorList>
            <person name="McCartney M.A."/>
            <person name="Auch B."/>
            <person name="Kono T."/>
            <person name="Mallez S."/>
            <person name="Zhang Y."/>
            <person name="Obille A."/>
            <person name="Becker A."/>
            <person name="Abrahante J.E."/>
            <person name="Garbe J."/>
            <person name="Badalamenti J.P."/>
            <person name="Herman A."/>
            <person name="Mangelson H."/>
            <person name="Liachko I."/>
            <person name="Sullivan S."/>
            <person name="Sone E.D."/>
            <person name="Koren S."/>
            <person name="Silverstein K.A.T."/>
            <person name="Beckman K.B."/>
            <person name="Gohl D.M."/>
        </authorList>
    </citation>
    <scope>NUCLEOTIDE SEQUENCE</scope>
    <source>
        <strain evidence="2">Duluth1</strain>
        <tissue evidence="2">Whole animal</tissue>
    </source>
</reference>
<dbReference type="Proteomes" id="UP000828390">
    <property type="component" value="Unassembled WGS sequence"/>
</dbReference>
<comment type="caution">
    <text evidence="2">The sequence shown here is derived from an EMBL/GenBank/DDBJ whole genome shotgun (WGS) entry which is preliminary data.</text>
</comment>
<keyword evidence="3" id="KW-1185">Reference proteome</keyword>
<dbReference type="InterPro" id="IPR033616">
    <property type="entry name" value="BLTP1"/>
</dbReference>
<protein>
    <submittedName>
        <fullName evidence="2">Uncharacterized protein</fullName>
    </submittedName>
</protein>
<sequence length="69" mass="8043">MWLIFTVFLLQNCNQETVPCPTVYVECLGFEMDKHYSETKLQVLLSPAVLISRDSFEVNKKDITYRVVV</sequence>
<dbReference type="GO" id="GO:0098793">
    <property type="term" value="C:presynapse"/>
    <property type="evidence" value="ECO:0007669"/>
    <property type="project" value="GOC"/>
</dbReference>
<proteinExistence type="predicted"/>
<organism evidence="2 3">
    <name type="scientific">Dreissena polymorpha</name>
    <name type="common">Zebra mussel</name>
    <name type="synonym">Mytilus polymorpha</name>
    <dbReference type="NCBI Taxonomy" id="45954"/>
    <lineage>
        <taxon>Eukaryota</taxon>
        <taxon>Metazoa</taxon>
        <taxon>Spiralia</taxon>
        <taxon>Lophotrochozoa</taxon>
        <taxon>Mollusca</taxon>
        <taxon>Bivalvia</taxon>
        <taxon>Autobranchia</taxon>
        <taxon>Heteroconchia</taxon>
        <taxon>Euheterodonta</taxon>
        <taxon>Imparidentia</taxon>
        <taxon>Neoheterodontei</taxon>
        <taxon>Myida</taxon>
        <taxon>Dreissenoidea</taxon>
        <taxon>Dreissenidae</taxon>
        <taxon>Dreissena</taxon>
    </lineage>
</organism>
<name>A0A9D4H943_DREPO</name>
<dbReference type="AlphaFoldDB" id="A0A9D4H943"/>
<evidence type="ECO:0000313" key="3">
    <source>
        <dbReference type="Proteomes" id="UP000828390"/>
    </source>
</evidence>
<feature type="signal peptide" evidence="1">
    <location>
        <begin position="1"/>
        <end position="15"/>
    </location>
</feature>
<reference evidence="2" key="2">
    <citation type="submission" date="2020-11" db="EMBL/GenBank/DDBJ databases">
        <authorList>
            <person name="McCartney M.A."/>
            <person name="Auch B."/>
            <person name="Kono T."/>
            <person name="Mallez S."/>
            <person name="Becker A."/>
            <person name="Gohl D.M."/>
            <person name="Silverstein K.A.T."/>
            <person name="Koren S."/>
            <person name="Bechman K.B."/>
            <person name="Herman A."/>
            <person name="Abrahante J.E."/>
            <person name="Garbe J."/>
        </authorList>
    </citation>
    <scope>NUCLEOTIDE SEQUENCE</scope>
    <source>
        <strain evidence="2">Duluth1</strain>
        <tissue evidence="2">Whole animal</tissue>
    </source>
</reference>
<dbReference type="PANTHER" id="PTHR31640">
    <property type="entry name" value="TRANSMEMBRANE PROTEIN KIAA1109"/>
    <property type="match status" value="1"/>
</dbReference>
<dbReference type="GO" id="GO:0048488">
    <property type="term" value="P:synaptic vesicle endocytosis"/>
    <property type="evidence" value="ECO:0007669"/>
    <property type="project" value="TreeGrafter"/>
</dbReference>